<dbReference type="Gene3D" id="1.25.40.10">
    <property type="entry name" value="Tetratricopeptide repeat domain"/>
    <property type="match status" value="1"/>
</dbReference>
<dbReference type="RefSeq" id="WP_150648658.1">
    <property type="nucleotide sequence ID" value="NZ_CABVIN010000010.1"/>
</dbReference>
<feature type="transmembrane region" description="Helical" evidence="3">
    <location>
        <begin position="64"/>
        <end position="83"/>
    </location>
</feature>
<dbReference type="SMART" id="SM00327">
    <property type="entry name" value="VWA"/>
    <property type="match status" value="1"/>
</dbReference>
<reference evidence="5 6" key="1">
    <citation type="submission" date="2019-09" db="EMBL/GenBank/DDBJ databases">
        <authorList>
            <person name="Chandra G."/>
            <person name="Truman W A."/>
        </authorList>
    </citation>
    <scope>NUCLEOTIDE SEQUENCE [LARGE SCALE GENOMIC DNA]</scope>
    <source>
        <strain evidence="5">PS896</strain>
    </source>
</reference>
<feature type="transmembrane region" description="Helical" evidence="3">
    <location>
        <begin position="12"/>
        <end position="29"/>
    </location>
</feature>
<dbReference type="AlphaFoldDB" id="A0A5E7PNI1"/>
<evidence type="ECO:0000313" key="5">
    <source>
        <dbReference type="EMBL" id="VVP50197.1"/>
    </source>
</evidence>
<dbReference type="PANTHER" id="PTHR22550">
    <property type="entry name" value="SPORE GERMINATION PROTEIN"/>
    <property type="match status" value="1"/>
</dbReference>
<dbReference type="SMART" id="SM00028">
    <property type="entry name" value="TPR"/>
    <property type="match status" value="1"/>
</dbReference>
<proteinExistence type="predicted"/>
<dbReference type="InterPro" id="IPR036465">
    <property type="entry name" value="vWFA_dom_sf"/>
</dbReference>
<keyword evidence="1" id="KW-0802">TPR repeat</keyword>
<dbReference type="PROSITE" id="PS50234">
    <property type="entry name" value="VWFA"/>
    <property type="match status" value="1"/>
</dbReference>
<accession>A0A5E7PNI1</accession>
<keyword evidence="3" id="KW-0812">Transmembrane</keyword>
<evidence type="ECO:0000256" key="2">
    <source>
        <dbReference type="SAM" id="MobiDB-lite"/>
    </source>
</evidence>
<dbReference type="InterPro" id="IPR019734">
    <property type="entry name" value="TPR_rpt"/>
</dbReference>
<evidence type="ECO:0000256" key="3">
    <source>
        <dbReference type="SAM" id="Phobius"/>
    </source>
</evidence>
<dbReference type="PANTHER" id="PTHR22550:SF14">
    <property type="entry name" value="VWFA DOMAIN-CONTAINING PROTEIN"/>
    <property type="match status" value="1"/>
</dbReference>
<dbReference type="InterPro" id="IPR011990">
    <property type="entry name" value="TPR-like_helical_dom_sf"/>
</dbReference>
<dbReference type="InterPro" id="IPR002035">
    <property type="entry name" value="VWF_A"/>
</dbReference>
<name>A0A5E7PNI1_PSEFL</name>
<keyword evidence="3" id="KW-0472">Membrane</keyword>
<dbReference type="EMBL" id="CABVIN010000010">
    <property type="protein sequence ID" value="VVP50197.1"/>
    <property type="molecule type" value="Genomic_DNA"/>
</dbReference>
<evidence type="ECO:0000256" key="1">
    <source>
        <dbReference type="PROSITE-ProRule" id="PRU00339"/>
    </source>
</evidence>
<dbReference type="Proteomes" id="UP000377224">
    <property type="component" value="Unassembled WGS sequence"/>
</dbReference>
<feature type="repeat" description="TPR" evidence="1">
    <location>
        <begin position="410"/>
        <end position="443"/>
    </location>
</feature>
<feature type="domain" description="VWFA" evidence="4">
    <location>
        <begin position="96"/>
        <end position="268"/>
    </location>
</feature>
<keyword evidence="3" id="KW-1133">Transmembrane helix</keyword>
<feature type="region of interest" description="Disordered" evidence="2">
    <location>
        <begin position="461"/>
        <end position="491"/>
    </location>
</feature>
<dbReference type="SUPFAM" id="SSF48452">
    <property type="entry name" value="TPR-like"/>
    <property type="match status" value="1"/>
</dbReference>
<dbReference type="PROSITE" id="PS50293">
    <property type="entry name" value="TPR_REGION"/>
    <property type="match status" value="1"/>
</dbReference>
<dbReference type="PROSITE" id="PS50005">
    <property type="entry name" value="TPR"/>
    <property type="match status" value="1"/>
</dbReference>
<dbReference type="Pfam" id="PF13519">
    <property type="entry name" value="VWA_2"/>
    <property type="match status" value="1"/>
</dbReference>
<sequence>MEINLSDFHFLRPLWLLLALFGAALPLLWRRGRDLQRRLRGNIAEHLLPHLLITPQDHQRLRPVHLLCALLIVGAVAAAGPTWEQDRPDFLENRAPLIVAVDLSPSMDASDVQPSRLEAAKHKLHDLIQRRAGARTALIAYAGSAHLVLPPTDDPALLDTFIQALGSGLIDKPGKDVGAVIDQAKRLLSAEKTPGSLLLITDGADTSQLDGLDKRLGDSPLQVLVLAVGNEDGGIIHDASGQPRTDANGRPALGSFDQAAIKQLASAVAAPLGSLTLNDDDLDWIELHAQQHFQSASAEQRELHWKDAGYWLCWPLLLLALCNVRKGWSVNWMPALALAVGLSWPAAPAQANALTDAFFTRDQQGRWAFEHEHLPQAAALFVDPYWKGVAAYHAADYDLALATFARLDTPQAYFYLGNIYVRRFKFDQAIAAYTQALKLQPQFPEATANLALAQALLKDTESAEKNAPETKPDEVKFDKAPGKGQSKAVQTEQAASDALWLQNLTTSPAKFLRQKFSLQDQQEARP</sequence>
<evidence type="ECO:0000313" key="6">
    <source>
        <dbReference type="Proteomes" id="UP000377224"/>
    </source>
</evidence>
<dbReference type="Gene3D" id="3.40.50.410">
    <property type="entry name" value="von Willebrand factor, type A domain"/>
    <property type="match status" value="1"/>
</dbReference>
<feature type="compositionally biased region" description="Basic and acidic residues" evidence="2">
    <location>
        <begin position="461"/>
        <end position="481"/>
    </location>
</feature>
<evidence type="ECO:0000259" key="4">
    <source>
        <dbReference type="PROSITE" id="PS50234"/>
    </source>
</evidence>
<gene>
    <name evidence="5" type="ORF">PS896_05326</name>
</gene>
<organism evidence="5 6">
    <name type="scientific">Pseudomonas fluorescens</name>
    <dbReference type="NCBI Taxonomy" id="294"/>
    <lineage>
        <taxon>Bacteria</taxon>
        <taxon>Pseudomonadati</taxon>
        <taxon>Pseudomonadota</taxon>
        <taxon>Gammaproteobacteria</taxon>
        <taxon>Pseudomonadales</taxon>
        <taxon>Pseudomonadaceae</taxon>
        <taxon>Pseudomonas</taxon>
    </lineage>
</organism>
<dbReference type="SUPFAM" id="SSF53300">
    <property type="entry name" value="vWA-like"/>
    <property type="match status" value="1"/>
</dbReference>
<dbReference type="Pfam" id="PF00515">
    <property type="entry name" value="TPR_1"/>
    <property type="match status" value="1"/>
</dbReference>
<dbReference type="InterPro" id="IPR050768">
    <property type="entry name" value="UPF0353/GerABKA_families"/>
</dbReference>
<protein>
    <recommendedName>
        <fullName evidence="4">VWFA domain-containing protein</fullName>
    </recommendedName>
</protein>